<reference evidence="3" key="2">
    <citation type="journal article" date="2019" name="IMA Fungus">
        <title>Genome sequencing and comparison of five Tilletia species to identify candidate genes for the detection of regulated species infecting wheat.</title>
        <authorList>
            <person name="Nguyen H.D.T."/>
            <person name="Sultana T."/>
            <person name="Kesanakurti P."/>
            <person name="Hambleton S."/>
        </authorList>
    </citation>
    <scope>NUCLEOTIDE SEQUENCE</scope>
    <source>
        <strain evidence="3">DAOMC 236416</strain>
    </source>
</reference>
<feature type="signal peptide" evidence="2">
    <location>
        <begin position="1"/>
        <end position="17"/>
    </location>
</feature>
<comment type="caution">
    <text evidence="3">The sequence shown here is derived from an EMBL/GenBank/DDBJ whole genome shotgun (WGS) entry which is preliminary data.</text>
</comment>
<dbReference type="Proteomes" id="UP000077521">
    <property type="component" value="Unassembled WGS sequence"/>
</dbReference>
<feature type="region of interest" description="Disordered" evidence="1">
    <location>
        <begin position="60"/>
        <end position="113"/>
    </location>
</feature>
<feature type="compositionally biased region" description="Polar residues" evidence="1">
    <location>
        <begin position="82"/>
        <end position="93"/>
    </location>
</feature>
<feature type="region of interest" description="Disordered" evidence="1">
    <location>
        <begin position="269"/>
        <end position="328"/>
    </location>
</feature>
<organism evidence="3 4">
    <name type="scientific">Tilletia indica</name>
    <dbReference type="NCBI Taxonomy" id="43049"/>
    <lineage>
        <taxon>Eukaryota</taxon>
        <taxon>Fungi</taxon>
        <taxon>Dikarya</taxon>
        <taxon>Basidiomycota</taxon>
        <taxon>Ustilaginomycotina</taxon>
        <taxon>Exobasidiomycetes</taxon>
        <taxon>Tilletiales</taxon>
        <taxon>Tilletiaceae</taxon>
        <taxon>Tilletia</taxon>
    </lineage>
</organism>
<protein>
    <submittedName>
        <fullName evidence="3">Uncharacterized protein</fullName>
    </submittedName>
</protein>
<feature type="compositionally biased region" description="Low complexity" evidence="1">
    <location>
        <begin position="192"/>
        <end position="214"/>
    </location>
</feature>
<dbReference type="Pfam" id="PF12937">
    <property type="entry name" value="F-box-like"/>
    <property type="match status" value="1"/>
</dbReference>
<feature type="region of interest" description="Disordered" evidence="1">
    <location>
        <begin position="18"/>
        <end position="37"/>
    </location>
</feature>
<dbReference type="InterPro" id="IPR036047">
    <property type="entry name" value="F-box-like_dom_sf"/>
</dbReference>
<keyword evidence="2" id="KW-0732">Signal</keyword>
<dbReference type="SUPFAM" id="SSF81383">
    <property type="entry name" value="F-box domain"/>
    <property type="match status" value="1"/>
</dbReference>
<proteinExistence type="predicted"/>
<feature type="chain" id="PRO_5043377287" evidence="2">
    <location>
        <begin position="18"/>
        <end position="328"/>
    </location>
</feature>
<dbReference type="CDD" id="cd09917">
    <property type="entry name" value="F-box_SF"/>
    <property type="match status" value="1"/>
</dbReference>
<feature type="compositionally biased region" description="Low complexity" evidence="1">
    <location>
        <begin position="22"/>
        <end position="37"/>
    </location>
</feature>
<feature type="compositionally biased region" description="Polar residues" evidence="1">
    <location>
        <begin position="278"/>
        <end position="291"/>
    </location>
</feature>
<dbReference type="PROSITE" id="PS50181">
    <property type="entry name" value="FBOX"/>
    <property type="match status" value="1"/>
</dbReference>
<dbReference type="InterPro" id="IPR001810">
    <property type="entry name" value="F-box_dom"/>
</dbReference>
<evidence type="ECO:0000256" key="1">
    <source>
        <dbReference type="SAM" id="MobiDB-lite"/>
    </source>
</evidence>
<accession>A0A177TAU8</accession>
<evidence type="ECO:0000313" key="4">
    <source>
        <dbReference type="Proteomes" id="UP000077521"/>
    </source>
</evidence>
<evidence type="ECO:0000313" key="3">
    <source>
        <dbReference type="EMBL" id="KAE8254254.1"/>
    </source>
</evidence>
<dbReference type="AlphaFoldDB" id="A0A177TAU8"/>
<feature type="compositionally biased region" description="Low complexity" evidence="1">
    <location>
        <begin position="67"/>
        <end position="81"/>
    </location>
</feature>
<sequence length="328" mass="35179">MSTSLLLTAITNRLAAGTLNNGTQQQEQDGTTESSEQQLTEWVNISHVSDDELVDVISLPGTAPGTPRNISRPSSPSNGNRTETSPTKSSSRSRVAAVGGSAVKTKSKTDPLRSLPAEVSQRIFLQLSIPTLISCSAVSKRWRRSATLNFCWFKYSQAFDPVENVDFFLSIPPPASSQPSSSSKNTTDLITGSNSSPSKKASSSSGPSAAAPAAMWTRRESRTDWKLTFAKQVRMARRDLERPDIFGGASGGSGYSTPSRTERLAAEGVLTNTERRQQQWSGEAASSQAGYSKNEMRGHYKSQGSRGGKVKGKSGKGGTRAGHDSLWE</sequence>
<dbReference type="EMBL" id="LWDF02000197">
    <property type="protein sequence ID" value="KAE8254254.1"/>
    <property type="molecule type" value="Genomic_DNA"/>
</dbReference>
<evidence type="ECO:0000256" key="2">
    <source>
        <dbReference type="SAM" id="SignalP"/>
    </source>
</evidence>
<feature type="region of interest" description="Disordered" evidence="1">
    <location>
        <begin position="174"/>
        <end position="217"/>
    </location>
</feature>
<dbReference type="Gene3D" id="1.20.1280.50">
    <property type="match status" value="1"/>
</dbReference>
<keyword evidence="4" id="KW-1185">Reference proteome</keyword>
<dbReference type="SMART" id="SM00256">
    <property type="entry name" value="FBOX"/>
    <property type="match status" value="1"/>
</dbReference>
<reference evidence="3" key="1">
    <citation type="submission" date="2016-04" db="EMBL/GenBank/DDBJ databases">
        <authorList>
            <person name="Nguyen H.D."/>
            <person name="Samba Siva P."/>
            <person name="Cullis J."/>
            <person name="Levesque C.A."/>
            <person name="Hambleton S."/>
        </authorList>
    </citation>
    <scope>NUCLEOTIDE SEQUENCE</scope>
    <source>
        <strain evidence="3">DAOMC 236416</strain>
    </source>
</reference>
<name>A0A177TAU8_9BASI</name>
<gene>
    <name evidence="3" type="ORF">A4X13_0g3488</name>
</gene>